<feature type="compositionally biased region" description="Acidic residues" evidence="6">
    <location>
        <begin position="449"/>
        <end position="480"/>
    </location>
</feature>
<evidence type="ECO:0000256" key="4">
    <source>
        <dbReference type="ARBA" id="ARBA00022833"/>
    </source>
</evidence>
<comment type="caution">
    <text evidence="9">The sequence shown here is derived from an EMBL/GenBank/DDBJ whole genome shotgun (WGS) entry which is preliminary data.</text>
</comment>
<dbReference type="Pfam" id="PF00642">
    <property type="entry name" value="zf-CCCH"/>
    <property type="match status" value="1"/>
</dbReference>
<dbReference type="InterPro" id="IPR036855">
    <property type="entry name" value="Znf_CCCH_sf"/>
</dbReference>
<dbReference type="InterPro" id="IPR000571">
    <property type="entry name" value="Znf_CCCH"/>
</dbReference>
<feature type="compositionally biased region" description="Polar residues" evidence="6">
    <location>
        <begin position="137"/>
        <end position="153"/>
    </location>
</feature>
<feature type="domain" description="C3H1-type" evidence="7">
    <location>
        <begin position="352"/>
        <end position="378"/>
    </location>
</feature>
<feature type="zinc finger region" description="C3H1-type" evidence="5">
    <location>
        <begin position="329"/>
        <end position="351"/>
    </location>
</feature>
<evidence type="ECO:0000313" key="8">
    <source>
        <dbReference type="EMBL" id="KAF3097425.1"/>
    </source>
</evidence>
<evidence type="ECO:0000256" key="3">
    <source>
        <dbReference type="ARBA" id="ARBA00022771"/>
    </source>
</evidence>
<evidence type="ECO:0000256" key="5">
    <source>
        <dbReference type="PROSITE-ProRule" id="PRU00723"/>
    </source>
</evidence>
<dbReference type="GO" id="GO:0008270">
    <property type="term" value="F:zinc ion binding"/>
    <property type="evidence" value="ECO:0007669"/>
    <property type="project" value="UniProtKB-KW"/>
</dbReference>
<protein>
    <recommendedName>
        <fullName evidence="7">C3H1-type domain-containing protein</fullName>
    </recommendedName>
</protein>
<reference evidence="9 10" key="1">
    <citation type="submission" date="2019-03" db="EMBL/GenBank/DDBJ databases">
        <title>Nematode-trapping fungi genome.</title>
        <authorList>
            <person name="Vidal-Diez De Ulzurrun G."/>
        </authorList>
    </citation>
    <scope>NUCLEOTIDE SEQUENCE [LARGE SCALE GENOMIC DNA]</scope>
    <source>
        <strain evidence="9 10">TWF154</strain>
    </source>
</reference>
<dbReference type="AlphaFoldDB" id="A0A7C8KJM6"/>
<dbReference type="SMART" id="SM00356">
    <property type="entry name" value="ZnF_C3H1"/>
    <property type="match status" value="4"/>
</dbReference>
<feature type="zinc finger region" description="C3H1-type" evidence="5">
    <location>
        <begin position="379"/>
        <end position="407"/>
    </location>
</feature>
<evidence type="ECO:0000256" key="2">
    <source>
        <dbReference type="ARBA" id="ARBA00022737"/>
    </source>
</evidence>
<organism evidence="9 10">
    <name type="scientific">Orbilia oligospora</name>
    <name type="common">Nematode-trapping fungus</name>
    <name type="synonym">Arthrobotrys oligospora</name>
    <dbReference type="NCBI Taxonomy" id="2813651"/>
    <lineage>
        <taxon>Eukaryota</taxon>
        <taxon>Fungi</taxon>
        <taxon>Dikarya</taxon>
        <taxon>Ascomycota</taxon>
        <taxon>Pezizomycotina</taxon>
        <taxon>Orbiliomycetes</taxon>
        <taxon>Orbiliales</taxon>
        <taxon>Orbiliaceae</taxon>
        <taxon>Orbilia</taxon>
    </lineage>
</organism>
<feature type="compositionally biased region" description="Polar residues" evidence="6">
    <location>
        <begin position="34"/>
        <end position="47"/>
    </location>
</feature>
<keyword evidence="4 5" id="KW-0862">Zinc</keyword>
<feature type="domain" description="C3H1-type" evidence="7">
    <location>
        <begin position="297"/>
        <end position="325"/>
    </location>
</feature>
<sequence>MPSENDELLARISQLAGQINRHKASVASSTSSSRPQHQQPSYPTNRHQPYPPPHAHHAGHASHRGHGSSHSWAPTRGATSYRSRGRGGRQMPSGHRNRTLVLNSSAPASGTNSRGETPTTGTDDETMTDVNDAIAMPTTSGSNGSTAAPNSGSWVAKRDRHMQLINSSVYDQHLQTRAKAIEQTRQDKLKKKEESEKAKLRSFLQGSQQYGIVNTVGRIKSKPTNVATYQHEIVINGARYKITVDGSKLVKVSDDAKKPTPKTAVVGGVTFYRSKGGNLWRAGVVRRQQRSDQPAKRKIAKPCKFFTSTGKCVRGNTCPYVHDPDRVAICPKFLQNNCSDGDSCDLSHIPNPHRVPACLHFLRGNCSNESCKYAHVRVNPSAPICRPFAKEGYCDKGADCLDKHVFECPDFDAKGVCNDKACKLPHIEHAGRRRAAAAAAAAKAKQADGDSDVSSDEDEEDEEEEEDQFGSDDVDSDYFSDSEVILQTSDDGHEVSQQADFIRF</sequence>
<feature type="domain" description="C3H1-type" evidence="7">
    <location>
        <begin position="329"/>
        <end position="351"/>
    </location>
</feature>
<feature type="region of interest" description="Disordered" evidence="6">
    <location>
        <begin position="438"/>
        <end position="504"/>
    </location>
</feature>
<evidence type="ECO:0000313" key="10">
    <source>
        <dbReference type="Proteomes" id="UP000297595"/>
    </source>
</evidence>
<dbReference type="EMBL" id="WIQW01000034">
    <property type="protein sequence ID" value="KAF3097425.1"/>
    <property type="molecule type" value="Genomic_DNA"/>
</dbReference>
<gene>
    <name evidence="9" type="ORF">EYR41_008551</name>
    <name evidence="8" type="ORF">TWF102_006402</name>
</gene>
<dbReference type="Gene3D" id="4.10.1000.10">
    <property type="entry name" value="Zinc finger, CCCH-type"/>
    <property type="match status" value="2"/>
</dbReference>
<feature type="compositionally biased region" description="Polar residues" evidence="6">
    <location>
        <begin position="100"/>
        <end position="114"/>
    </location>
</feature>
<dbReference type="SUPFAM" id="SSF90229">
    <property type="entry name" value="CCCH zinc finger"/>
    <property type="match status" value="2"/>
</dbReference>
<dbReference type="EMBL" id="SOZJ01000005">
    <property type="protein sequence ID" value="TGJ66965.1"/>
    <property type="molecule type" value="Genomic_DNA"/>
</dbReference>
<dbReference type="Proteomes" id="UP000475325">
    <property type="component" value="Unassembled WGS sequence"/>
</dbReference>
<evidence type="ECO:0000256" key="6">
    <source>
        <dbReference type="SAM" id="MobiDB-lite"/>
    </source>
</evidence>
<feature type="compositionally biased region" description="Polar residues" evidence="6">
    <location>
        <begin position="485"/>
        <end position="504"/>
    </location>
</feature>
<dbReference type="Proteomes" id="UP000297595">
    <property type="component" value="Unassembled WGS sequence"/>
</dbReference>
<evidence type="ECO:0000256" key="1">
    <source>
        <dbReference type="ARBA" id="ARBA00022723"/>
    </source>
</evidence>
<dbReference type="FunFam" id="4.10.1000.10:FF:000022">
    <property type="entry name" value="Zinc finger CCCH domain-containing protein 7"/>
    <property type="match status" value="1"/>
</dbReference>
<dbReference type="FunFam" id="4.10.1000.10:FF:000035">
    <property type="entry name" value="CCCH zinc finger protein, variant"/>
    <property type="match status" value="1"/>
</dbReference>
<evidence type="ECO:0000259" key="7">
    <source>
        <dbReference type="PROSITE" id="PS50103"/>
    </source>
</evidence>
<dbReference type="GO" id="GO:0005634">
    <property type="term" value="C:nucleus"/>
    <property type="evidence" value="ECO:0007669"/>
    <property type="project" value="TreeGrafter"/>
</dbReference>
<feature type="domain" description="C3H1-type" evidence="7">
    <location>
        <begin position="379"/>
        <end position="407"/>
    </location>
</feature>
<proteinExistence type="predicted"/>
<evidence type="ECO:0000313" key="9">
    <source>
        <dbReference type="EMBL" id="TGJ66965.1"/>
    </source>
</evidence>
<evidence type="ECO:0000313" key="11">
    <source>
        <dbReference type="Proteomes" id="UP000475325"/>
    </source>
</evidence>
<reference evidence="8 11" key="2">
    <citation type="submission" date="2019-06" db="EMBL/GenBank/DDBJ databases">
        <authorList>
            <person name="Palmer J.M."/>
        </authorList>
    </citation>
    <scope>NUCLEOTIDE SEQUENCE [LARGE SCALE GENOMIC DNA]</scope>
    <source>
        <strain evidence="8 11">TWF102</strain>
    </source>
</reference>
<feature type="zinc finger region" description="C3H1-type" evidence="5">
    <location>
        <begin position="297"/>
        <end position="325"/>
    </location>
</feature>
<dbReference type="PANTHER" id="PTHR46156:SF1">
    <property type="entry name" value="ZINC FINGER CCCH DOMAIN-CONTAINING PROTEIN 3"/>
    <property type="match status" value="1"/>
</dbReference>
<keyword evidence="1 5" id="KW-0479">Metal-binding</keyword>
<keyword evidence="2" id="KW-0677">Repeat</keyword>
<feature type="region of interest" description="Disordered" evidence="6">
    <location>
        <begin position="134"/>
        <end position="153"/>
    </location>
</feature>
<dbReference type="PROSITE" id="PS50103">
    <property type="entry name" value="ZF_C3H1"/>
    <property type="match status" value="4"/>
</dbReference>
<keyword evidence="3 5" id="KW-0863">Zinc-finger</keyword>
<feature type="compositionally biased region" description="Basic residues" evidence="6">
    <location>
        <begin position="54"/>
        <end position="67"/>
    </location>
</feature>
<feature type="region of interest" description="Disordered" evidence="6">
    <location>
        <begin position="16"/>
        <end position="127"/>
    </location>
</feature>
<accession>A0A7C8KJM6</accession>
<name>A0A7C8KJM6_ORBOL</name>
<dbReference type="PANTHER" id="PTHR46156">
    <property type="entry name" value="CCCH ZINGC FINGER"/>
    <property type="match status" value="1"/>
</dbReference>
<feature type="zinc finger region" description="C3H1-type" evidence="5">
    <location>
        <begin position="352"/>
        <end position="378"/>
    </location>
</feature>